<dbReference type="EMBL" id="CAXHTB010000008">
    <property type="protein sequence ID" value="CAL0310882.1"/>
    <property type="molecule type" value="Genomic_DNA"/>
</dbReference>
<accession>A0AAV1WP79</accession>
<gene>
    <name evidence="1" type="ORF">LLUT_LOCUS11942</name>
</gene>
<dbReference type="Proteomes" id="UP001497480">
    <property type="component" value="Unassembled WGS sequence"/>
</dbReference>
<reference evidence="1 2" key="1">
    <citation type="submission" date="2024-03" db="EMBL/GenBank/DDBJ databases">
        <authorList>
            <person name="Martinez-Hernandez J."/>
        </authorList>
    </citation>
    <scope>NUCLEOTIDE SEQUENCE [LARGE SCALE GENOMIC DNA]</scope>
</reference>
<comment type="caution">
    <text evidence="1">The sequence shown here is derived from an EMBL/GenBank/DDBJ whole genome shotgun (WGS) entry which is preliminary data.</text>
</comment>
<evidence type="ECO:0000313" key="2">
    <source>
        <dbReference type="Proteomes" id="UP001497480"/>
    </source>
</evidence>
<dbReference type="AlphaFoldDB" id="A0AAV1WP79"/>
<proteinExistence type="predicted"/>
<protein>
    <submittedName>
        <fullName evidence="1">Uncharacterized protein</fullName>
    </submittedName>
</protein>
<name>A0AAV1WP79_LUPLU</name>
<keyword evidence="2" id="KW-1185">Reference proteome</keyword>
<organism evidence="1 2">
    <name type="scientific">Lupinus luteus</name>
    <name type="common">European yellow lupine</name>
    <dbReference type="NCBI Taxonomy" id="3873"/>
    <lineage>
        <taxon>Eukaryota</taxon>
        <taxon>Viridiplantae</taxon>
        <taxon>Streptophyta</taxon>
        <taxon>Embryophyta</taxon>
        <taxon>Tracheophyta</taxon>
        <taxon>Spermatophyta</taxon>
        <taxon>Magnoliopsida</taxon>
        <taxon>eudicotyledons</taxon>
        <taxon>Gunneridae</taxon>
        <taxon>Pentapetalae</taxon>
        <taxon>rosids</taxon>
        <taxon>fabids</taxon>
        <taxon>Fabales</taxon>
        <taxon>Fabaceae</taxon>
        <taxon>Papilionoideae</taxon>
        <taxon>50 kb inversion clade</taxon>
        <taxon>genistoids sensu lato</taxon>
        <taxon>core genistoids</taxon>
        <taxon>Genisteae</taxon>
        <taxon>Lupinus</taxon>
    </lineage>
</organism>
<sequence length="207" mass="23249">MGLYKEQTFTIRAFINRSQKLTLYRRPTGRGRSQPGTLGAQLGTLGVYAGQLGESNSNIYSSPNIHLNTDTSMKQIKVVAASYHMIELGSLLSVGNQGLIYTHDLTLYAHDPSGDGQITFRLESFLNNLFGVQEFGVVGNEGYWTLFDGYGFCHNPQLRRDLHGHLKSTHIHTKMDLGRKSYPIFFGVFITVGHHRNLCFRHGRTLT</sequence>
<evidence type="ECO:0000313" key="1">
    <source>
        <dbReference type="EMBL" id="CAL0310882.1"/>
    </source>
</evidence>